<dbReference type="GO" id="GO:0006281">
    <property type="term" value="P:DNA repair"/>
    <property type="evidence" value="ECO:0007669"/>
    <property type="project" value="TreeGrafter"/>
</dbReference>
<evidence type="ECO:0000313" key="1">
    <source>
        <dbReference type="EMBL" id="MBB6543480.1"/>
    </source>
</evidence>
<dbReference type="GO" id="GO:0005829">
    <property type="term" value="C:cytosol"/>
    <property type="evidence" value="ECO:0007669"/>
    <property type="project" value="TreeGrafter"/>
</dbReference>
<proteinExistence type="predicted"/>
<reference evidence="1 2" key="1">
    <citation type="submission" date="2020-08" db="EMBL/GenBank/DDBJ databases">
        <title>Genomic Encyclopedia of Type Strains, Phase IV (KMG-IV): sequencing the most valuable type-strain genomes for metagenomic binning, comparative biology and taxonomic classification.</title>
        <authorList>
            <person name="Goeker M."/>
        </authorList>
    </citation>
    <scope>NUCLEOTIDE SEQUENCE [LARGE SCALE GENOMIC DNA]</scope>
    <source>
        <strain evidence="1 2">DSM 26287</strain>
    </source>
</reference>
<keyword evidence="1" id="KW-0378">Hydrolase</keyword>
<dbReference type="AlphaFoldDB" id="A0A7X0TTV9"/>
<evidence type="ECO:0000313" key="2">
    <source>
        <dbReference type="Proteomes" id="UP000537141"/>
    </source>
</evidence>
<dbReference type="NCBIfam" id="NF011564">
    <property type="entry name" value="PRK14988.1"/>
    <property type="match status" value="1"/>
</dbReference>
<dbReference type="PANTHER" id="PTHR43434">
    <property type="entry name" value="PHOSPHOGLYCOLATE PHOSPHATASE"/>
    <property type="match status" value="1"/>
</dbReference>
<sequence>MLDWSKITTVLLDMDGTILDLHFDNHFWLEHLPKRYSELANISVEQATEKLVSHYQRVEGTIAWYCLDYWAEQTQLPITQLKREVQHLIRLRDDAHDFLVALKQSGREVILVTNAHPDSLSLKVERTQLDQYFDQLYSTHEFGATKESQLLWQRLQQKQGFNNESTLFVDDNITILNSAKNFGIEHLLAVANPDSQQAAKKIDTYPSITDFNCLLNDIKNFKVSAQA</sequence>
<dbReference type="InterPro" id="IPR050155">
    <property type="entry name" value="HAD-like_hydrolase_sf"/>
</dbReference>
<dbReference type="NCBIfam" id="TIGR01509">
    <property type="entry name" value="HAD-SF-IA-v3"/>
    <property type="match status" value="1"/>
</dbReference>
<dbReference type="GO" id="GO:0008967">
    <property type="term" value="F:phosphoglycolate phosphatase activity"/>
    <property type="evidence" value="ECO:0007669"/>
    <property type="project" value="TreeGrafter"/>
</dbReference>
<dbReference type="SFLD" id="SFLDS00003">
    <property type="entry name" value="Haloacid_Dehalogenase"/>
    <property type="match status" value="1"/>
</dbReference>
<dbReference type="InterPro" id="IPR023214">
    <property type="entry name" value="HAD_sf"/>
</dbReference>
<name>A0A7X0TTV9_9GAMM</name>
<dbReference type="Gene3D" id="3.40.50.1000">
    <property type="entry name" value="HAD superfamily/HAD-like"/>
    <property type="match status" value="1"/>
</dbReference>
<dbReference type="EMBL" id="JACHHU010000014">
    <property type="protein sequence ID" value="MBB6543480.1"/>
    <property type="molecule type" value="Genomic_DNA"/>
</dbReference>
<comment type="caution">
    <text evidence="1">The sequence shown here is derived from an EMBL/GenBank/DDBJ whole genome shotgun (WGS) entry which is preliminary data.</text>
</comment>
<dbReference type="PRINTS" id="PR00413">
    <property type="entry name" value="HADHALOGNASE"/>
</dbReference>
<protein>
    <submittedName>
        <fullName evidence="1">Putative hydrolase of the HAD superfamily</fullName>
    </submittedName>
</protein>
<dbReference type="Pfam" id="PF00702">
    <property type="entry name" value="Hydrolase"/>
    <property type="match status" value="1"/>
</dbReference>
<accession>A0A7X0TTV9</accession>
<dbReference type="SUPFAM" id="SSF56784">
    <property type="entry name" value="HAD-like"/>
    <property type="match status" value="1"/>
</dbReference>
<dbReference type="InterPro" id="IPR036412">
    <property type="entry name" value="HAD-like_sf"/>
</dbReference>
<organism evidence="1 2">
    <name type="scientific">Thalassotalea piscium</name>
    <dbReference type="NCBI Taxonomy" id="1230533"/>
    <lineage>
        <taxon>Bacteria</taxon>
        <taxon>Pseudomonadati</taxon>
        <taxon>Pseudomonadota</taxon>
        <taxon>Gammaproteobacteria</taxon>
        <taxon>Alteromonadales</taxon>
        <taxon>Colwelliaceae</taxon>
        <taxon>Thalassotalea</taxon>
    </lineage>
</organism>
<dbReference type="SFLD" id="SFLDG01129">
    <property type="entry name" value="C1.5:_HAD__Beta-PGM__Phosphata"/>
    <property type="match status" value="1"/>
</dbReference>
<dbReference type="InterPro" id="IPR006439">
    <property type="entry name" value="HAD-SF_hydro_IA"/>
</dbReference>
<dbReference type="RefSeq" id="WP_184424266.1">
    <property type="nucleotide sequence ID" value="NZ_AP027362.1"/>
</dbReference>
<dbReference type="CDD" id="cd01427">
    <property type="entry name" value="HAD_like"/>
    <property type="match status" value="1"/>
</dbReference>
<keyword evidence="2" id="KW-1185">Reference proteome</keyword>
<dbReference type="PANTHER" id="PTHR43434:SF3">
    <property type="entry name" value="GMP_IMP NUCLEOTIDASE YRFG"/>
    <property type="match status" value="1"/>
</dbReference>
<gene>
    <name evidence="1" type="ORF">HNQ55_002001</name>
</gene>
<dbReference type="Proteomes" id="UP000537141">
    <property type="component" value="Unassembled WGS sequence"/>
</dbReference>